<dbReference type="GO" id="GO:0046872">
    <property type="term" value="F:metal ion binding"/>
    <property type="evidence" value="ECO:0007669"/>
    <property type="project" value="TreeGrafter"/>
</dbReference>
<name>A0A3E0DM54_9GAMM</name>
<evidence type="ECO:0000313" key="3">
    <source>
        <dbReference type="Proteomes" id="UP000256542"/>
    </source>
</evidence>
<dbReference type="AlphaFoldDB" id="A0A3E0DM54"/>
<dbReference type="PANTHER" id="PTHR39569">
    <property type="entry name" value="INORGANIC TRIPHOSPHATASE"/>
    <property type="match status" value="1"/>
</dbReference>
<sequence>MATELELKLMVQSEYLKSASEFLDEFCLLSQTKTATRQATQSLMNGYFDTEEATLMQAGIALRIRAVNQQFIQTVKTRGSNRVGMHARGEWEWSIPSDQLNLSLLNEVPLPDSLADMAWSRHLLEVFRTDFERQIWLIEEHGTAMEVVCDCGKVTSPFGEDKISELELELKSGDESGLYRFALQLAKQLPVQVSTVSKAQKGVRLKQGTIEFPEKPNVGASKLALAAYWYEVWLVYWEAMLFMKDDILIQPVRHSMAQLARCLPQELASRLDRLDEIYQTILQTEDAKLLSAFASNKETGIIMLEIAQWLNRTSYGASQ</sequence>
<gene>
    <name evidence="2" type="ORF">DFP81_10733</name>
</gene>
<dbReference type="Proteomes" id="UP000256542">
    <property type="component" value="Unassembled WGS sequence"/>
</dbReference>
<dbReference type="InterPro" id="IPR033469">
    <property type="entry name" value="CYTH-like_dom_sf"/>
</dbReference>
<dbReference type="SMART" id="SM01118">
    <property type="entry name" value="CYTH"/>
    <property type="match status" value="1"/>
</dbReference>
<dbReference type="CDD" id="cd07756">
    <property type="entry name" value="CYTH-like_Pase_CHAD"/>
    <property type="match status" value="1"/>
</dbReference>
<dbReference type="RefSeq" id="WP_115897869.1">
    <property type="nucleotide sequence ID" value="NZ_QUNG01000007.1"/>
</dbReference>
<dbReference type="InterPro" id="IPR039013">
    <property type="entry name" value="YgiF"/>
</dbReference>
<dbReference type="EMBL" id="QUNG01000007">
    <property type="protein sequence ID" value="REG82860.1"/>
    <property type="molecule type" value="Genomic_DNA"/>
</dbReference>
<evidence type="ECO:0000259" key="1">
    <source>
        <dbReference type="PROSITE" id="PS51707"/>
    </source>
</evidence>
<dbReference type="PANTHER" id="PTHR39569:SF1">
    <property type="entry name" value="INORGANIC TRIPHOSPHATASE"/>
    <property type="match status" value="1"/>
</dbReference>
<dbReference type="OrthoDB" id="3034217at2"/>
<accession>A0A3E0DM54</accession>
<dbReference type="GO" id="GO:0050355">
    <property type="term" value="F:inorganic triphosphate phosphatase activity"/>
    <property type="evidence" value="ECO:0007669"/>
    <property type="project" value="InterPro"/>
</dbReference>
<dbReference type="Gene3D" id="2.40.320.10">
    <property type="entry name" value="Hypothetical Protein Pfu-838710-001"/>
    <property type="match status" value="1"/>
</dbReference>
<organism evidence="2 3">
    <name type="scientific">Marinomonas pollencensis</name>
    <dbReference type="NCBI Taxonomy" id="491954"/>
    <lineage>
        <taxon>Bacteria</taxon>
        <taxon>Pseudomonadati</taxon>
        <taxon>Pseudomonadota</taxon>
        <taxon>Gammaproteobacteria</taxon>
        <taxon>Oceanospirillales</taxon>
        <taxon>Oceanospirillaceae</taxon>
        <taxon>Marinomonas</taxon>
    </lineage>
</organism>
<dbReference type="PROSITE" id="PS51707">
    <property type="entry name" value="CYTH"/>
    <property type="match status" value="1"/>
</dbReference>
<keyword evidence="3" id="KW-1185">Reference proteome</keyword>
<protein>
    <submittedName>
        <fullName evidence="2">CYTH domain-containing protein</fullName>
    </submittedName>
</protein>
<reference evidence="2 3" key="1">
    <citation type="submission" date="2018-08" db="EMBL/GenBank/DDBJ databases">
        <title>Genomic Encyclopedia of Type Strains, Phase III (KMG-III): the genomes of soil and plant-associated and newly described type strains.</title>
        <authorList>
            <person name="Whitman W."/>
        </authorList>
    </citation>
    <scope>NUCLEOTIDE SEQUENCE [LARGE SCALE GENOMIC DNA]</scope>
    <source>
        <strain evidence="2 3">CECT 7375</strain>
    </source>
</reference>
<comment type="caution">
    <text evidence="2">The sequence shown here is derived from an EMBL/GenBank/DDBJ whole genome shotgun (WGS) entry which is preliminary data.</text>
</comment>
<dbReference type="InterPro" id="IPR023577">
    <property type="entry name" value="CYTH_domain"/>
</dbReference>
<proteinExistence type="predicted"/>
<dbReference type="SUPFAM" id="SSF55154">
    <property type="entry name" value="CYTH-like phosphatases"/>
    <property type="match status" value="1"/>
</dbReference>
<evidence type="ECO:0000313" key="2">
    <source>
        <dbReference type="EMBL" id="REG82860.1"/>
    </source>
</evidence>
<feature type="domain" description="CYTH" evidence="1">
    <location>
        <begin position="2"/>
        <end position="209"/>
    </location>
</feature>
<dbReference type="Pfam" id="PF01928">
    <property type="entry name" value="CYTH"/>
    <property type="match status" value="1"/>
</dbReference>